<gene>
    <name evidence="2" type="ORF">yc1106_00785</name>
</gene>
<accession>A0A9Q8Z031</accession>
<dbReference type="EMBL" id="CP089274">
    <property type="protein sequence ID" value="USP73511.1"/>
    <property type="molecule type" value="Genomic_DNA"/>
</dbReference>
<dbReference type="VEuPathDB" id="FungiDB:yc1106_00785"/>
<name>A0A9Q8Z031_CURCL</name>
<sequence length="343" mass="39777">MAREEAVASLMSLPLELRHSIFEYLSAREIKPRKLLRYWFENEEVKWRYPTEGGVVVLFSDDDCDTERESLKDEDHEEDTDDENGRRDEEEQNIEGNEDEAQGTEDADEDQEGNEDNENEATWNHGNAEDLPSLSPERLHKKWRHIPHFLRLTHCPPPVDLFLACRQLNTEAKNWYYDVAALRINATGSFAHTKFWQEAMFKMINASIAAVEGSRDGFSPLNNIRKAEVTFVWDSTWIRKDNTGSSQAILPALLRQRGRVVYQALNEASKLHEVVIHWHDSAQDNEATNLKNDVLRPFNALSATIKVKEYYIAPDVEPKKRSIAGKRRLEFENIYYMGLDHPF</sequence>
<dbReference type="AlphaFoldDB" id="A0A9Q8Z031"/>
<feature type="region of interest" description="Disordered" evidence="1">
    <location>
        <begin position="66"/>
        <end position="133"/>
    </location>
</feature>
<organism evidence="2 3">
    <name type="scientific">Curvularia clavata</name>
    <dbReference type="NCBI Taxonomy" id="95742"/>
    <lineage>
        <taxon>Eukaryota</taxon>
        <taxon>Fungi</taxon>
        <taxon>Dikarya</taxon>
        <taxon>Ascomycota</taxon>
        <taxon>Pezizomycotina</taxon>
        <taxon>Dothideomycetes</taxon>
        <taxon>Pleosporomycetidae</taxon>
        <taxon>Pleosporales</taxon>
        <taxon>Pleosporineae</taxon>
        <taxon>Pleosporaceae</taxon>
        <taxon>Curvularia</taxon>
    </lineage>
</organism>
<proteinExistence type="predicted"/>
<evidence type="ECO:0000313" key="2">
    <source>
        <dbReference type="EMBL" id="USP73511.1"/>
    </source>
</evidence>
<evidence type="ECO:0000256" key="1">
    <source>
        <dbReference type="SAM" id="MobiDB-lite"/>
    </source>
</evidence>
<dbReference type="OrthoDB" id="3795483at2759"/>
<keyword evidence="3" id="KW-1185">Reference proteome</keyword>
<evidence type="ECO:0000313" key="3">
    <source>
        <dbReference type="Proteomes" id="UP001056012"/>
    </source>
</evidence>
<protein>
    <submittedName>
        <fullName evidence="2">Uncharacterized protein</fullName>
    </submittedName>
</protein>
<dbReference type="Proteomes" id="UP001056012">
    <property type="component" value="Chromosome 1"/>
</dbReference>
<feature type="compositionally biased region" description="Acidic residues" evidence="1">
    <location>
        <begin position="90"/>
        <end position="119"/>
    </location>
</feature>
<reference evidence="2" key="1">
    <citation type="submission" date="2021-12" db="EMBL/GenBank/DDBJ databases">
        <title>Curvularia clavata genome.</title>
        <authorList>
            <person name="Cao Y."/>
        </authorList>
    </citation>
    <scope>NUCLEOTIDE SEQUENCE</scope>
    <source>
        <strain evidence="2">Yc1106</strain>
    </source>
</reference>